<dbReference type="GO" id="GO:0005886">
    <property type="term" value="C:plasma membrane"/>
    <property type="evidence" value="ECO:0007669"/>
    <property type="project" value="TreeGrafter"/>
</dbReference>
<evidence type="ECO:0000313" key="4">
    <source>
        <dbReference type="Proteomes" id="UP000500890"/>
    </source>
</evidence>
<feature type="transmembrane region" description="Helical" evidence="1">
    <location>
        <begin position="329"/>
        <end position="348"/>
    </location>
</feature>
<feature type="transmembrane region" description="Helical" evidence="1">
    <location>
        <begin position="140"/>
        <end position="160"/>
    </location>
</feature>
<reference evidence="3 4" key="1">
    <citation type="submission" date="2020-03" db="EMBL/GenBank/DDBJ databases">
        <title>Vagococcus sp. nov., isolated from beetles.</title>
        <authorList>
            <person name="Hyun D.-W."/>
            <person name="Bae J.-W."/>
        </authorList>
    </citation>
    <scope>NUCLEOTIDE SEQUENCE [LARGE SCALE GENOMIC DNA]</scope>
    <source>
        <strain evidence="3 4">HDW17A</strain>
    </source>
</reference>
<keyword evidence="1" id="KW-1133">Transmembrane helix</keyword>
<organism evidence="3 4">
    <name type="scientific">Vagococcus coleopterorum</name>
    <dbReference type="NCBI Taxonomy" id="2714946"/>
    <lineage>
        <taxon>Bacteria</taxon>
        <taxon>Bacillati</taxon>
        <taxon>Bacillota</taxon>
        <taxon>Bacilli</taxon>
        <taxon>Lactobacillales</taxon>
        <taxon>Enterococcaceae</taxon>
        <taxon>Vagococcus</taxon>
    </lineage>
</organism>
<dbReference type="Proteomes" id="UP000500890">
    <property type="component" value="Chromosome"/>
</dbReference>
<feature type="domain" description="DUF218" evidence="2">
    <location>
        <begin position="167"/>
        <end position="319"/>
    </location>
</feature>
<dbReference type="Pfam" id="PF02698">
    <property type="entry name" value="DUF218"/>
    <property type="match status" value="1"/>
</dbReference>
<dbReference type="EMBL" id="CP049886">
    <property type="protein sequence ID" value="QIL45859.1"/>
    <property type="molecule type" value="Genomic_DNA"/>
</dbReference>
<dbReference type="InterPro" id="IPR003848">
    <property type="entry name" value="DUF218"/>
</dbReference>
<feature type="transmembrane region" description="Helical" evidence="1">
    <location>
        <begin position="55"/>
        <end position="85"/>
    </location>
</feature>
<feature type="transmembrane region" description="Helical" evidence="1">
    <location>
        <begin position="29"/>
        <end position="49"/>
    </location>
</feature>
<keyword evidence="1" id="KW-0472">Membrane</keyword>
<sequence length="349" mass="39661">MQSLIFFLIFLLPIFLFGFWVVKKPTSLWTGFWFLGFISIITVLLILLIERLSQPVAVFIGMILALILIGLSLFGIYAMIIALFWNERILLKHERKSFANMLPLLVATALILLELILFIGRNNISNKDILSIFSFMNTSFLYFALLFILYGITTILFNLYPIKSQVDYIIVLGAGLYNDKVTPLLASRIEAGIKLYYQQEEKGYAPILILSGGQGADEGISEAQAMLNYIDEKGYTIDRLRLEDKSTTTRENLLFSQTIARKKDGITDFSNKKVVVASNNYHILRAGKIADSLDIPVRGVGAKTRLYYLPTAFIREYIGYLVMSKKTHLVVIGFLFIILVIPLFFKLFI</sequence>
<protein>
    <submittedName>
        <fullName evidence="3">YdcF family protein</fullName>
    </submittedName>
</protein>
<dbReference type="PANTHER" id="PTHR30336">
    <property type="entry name" value="INNER MEMBRANE PROTEIN, PROBABLE PERMEASE"/>
    <property type="match status" value="1"/>
</dbReference>
<proteinExistence type="predicted"/>
<dbReference type="GO" id="GO:0043164">
    <property type="term" value="P:Gram-negative-bacterium-type cell wall biogenesis"/>
    <property type="evidence" value="ECO:0007669"/>
    <property type="project" value="TreeGrafter"/>
</dbReference>
<name>A0A6G8ALM3_9ENTE</name>
<dbReference type="InterPro" id="IPR014729">
    <property type="entry name" value="Rossmann-like_a/b/a_fold"/>
</dbReference>
<feature type="transmembrane region" description="Helical" evidence="1">
    <location>
        <begin position="6"/>
        <end position="22"/>
    </location>
</feature>
<accession>A0A6G8ALM3</accession>
<dbReference type="CDD" id="cd06259">
    <property type="entry name" value="YdcF-like"/>
    <property type="match status" value="1"/>
</dbReference>
<dbReference type="GO" id="GO:0000270">
    <property type="term" value="P:peptidoglycan metabolic process"/>
    <property type="evidence" value="ECO:0007669"/>
    <property type="project" value="TreeGrafter"/>
</dbReference>
<keyword evidence="4" id="KW-1185">Reference proteome</keyword>
<dbReference type="KEGG" id="vah:G7081_01510"/>
<gene>
    <name evidence="3" type="ORF">G7081_01510</name>
</gene>
<dbReference type="PANTHER" id="PTHR30336:SF4">
    <property type="entry name" value="ENVELOPE BIOGENESIS FACTOR ELYC"/>
    <property type="match status" value="1"/>
</dbReference>
<evidence type="ECO:0000259" key="2">
    <source>
        <dbReference type="Pfam" id="PF02698"/>
    </source>
</evidence>
<keyword evidence="1" id="KW-0812">Transmembrane</keyword>
<dbReference type="AlphaFoldDB" id="A0A6G8ALM3"/>
<dbReference type="Gene3D" id="3.40.50.620">
    <property type="entry name" value="HUPs"/>
    <property type="match status" value="1"/>
</dbReference>
<evidence type="ECO:0000256" key="1">
    <source>
        <dbReference type="SAM" id="Phobius"/>
    </source>
</evidence>
<feature type="transmembrane region" description="Helical" evidence="1">
    <location>
        <begin position="97"/>
        <end position="120"/>
    </location>
</feature>
<dbReference type="InterPro" id="IPR051599">
    <property type="entry name" value="Cell_Envelope_Assoc"/>
</dbReference>
<dbReference type="RefSeq" id="WP_166006772.1">
    <property type="nucleotide sequence ID" value="NZ_CP049886.1"/>
</dbReference>
<evidence type="ECO:0000313" key="3">
    <source>
        <dbReference type="EMBL" id="QIL45859.1"/>
    </source>
</evidence>